<keyword evidence="8" id="KW-0325">Glycoprotein</keyword>
<evidence type="ECO:0000256" key="8">
    <source>
        <dbReference type="ARBA" id="ARBA00023180"/>
    </source>
</evidence>
<name>A0A840CGL9_9BACT</name>
<comment type="subcellular location">
    <subcellularLocation>
        <location evidence="1">Cell membrane</location>
        <topology evidence="1">Single-pass type II membrane protein</topology>
    </subcellularLocation>
</comment>
<dbReference type="Proteomes" id="UP000555103">
    <property type="component" value="Unassembled WGS sequence"/>
</dbReference>
<keyword evidence="9 13" id="KW-0326">Glycosidase</keyword>
<dbReference type="AlphaFoldDB" id="A0A840CGL9"/>
<dbReference type="InterPro" id="IPR001547">
    <property type="entry name" value="Glyco_hydro_5"/>
</dbReference>
<evidence type="ECO:0000256" key="12">
    <source>
        <dbReference type="ARBA" id="ARBA00041260"/>
    </source>
</evidence>
<dbReference type="RefSeq" id="WP_183305299.1">
    <property type="nucleotide sequence ID" value="NZ_JACIEP010000001.1"/>
</dbReference>
<organism evidence="15 16">
    <name type="scientific">Dysgonomonas hofstadii</name>
    <dbReference type="NCBI Taxonomy" id="637886"/>
    <lineage>
        <taxon>Bacteria</taxon>
        <taxon>Pseudomonadati</taxon>
        <taxon>Bacteroidota</taxon>
        <taxon>Bacteroidia</taxon>
        <taxon>Bacteroidales</taxon>
        <taxon>Dysgonomonadaceae</taxon>
        <taxon>Dysgonomonas</taxon>
    </lineage>
</organism>
<feature type="domain" description="Glycoside hydrolase family 5" evidence="14">
    <location>
        <begin position="96"/>
        <end position="339"/>
    </location>
</feature>
<dbReference type="GO" id="GO:0008422">
    <property type="term" value="F:beta-glucosidase activity"/>
    <property type="evidence" value="ECO:0007669"/>
    <property type="project" value="TreeGrafter"/>
</dbReference>
<comment type="caution">
    <text evidence="15">The sequence shown here is derived from an EMBL/GenBank/DDBJ whole genome shotgun (WGS) entry which is preliminary data.</text>
</comment>
<keyword evidence="6" id="KW-1133">Transmembrane helix</keyword>
<dbReference type="GO" id="GO:0005576">
    <property type="term" value="C:extracellular region"/>
    <property type="evidence" value="ECO:0007669"/>
    <property type="project" value="TreeGrafter"/>
</dbReference>
<gene>
    <name evidence="15" type="ORF">GGR21_000241</name>
</gene>
<evidence type="ECO:0000256" key="3">
    <source>
        <dbReference type="ARBA" id="ARBA00022692"/>
    </source>
</evidence>
<dbReference type="GO" id="GO:0009251">
    <property type="term" value="P:glucan catabolic process"/>
    <property type="evidence" value="ECO:0007669"/>
    <property type="project" value="TreeGrafter"/>
</dbReference>
<dbReference type="SUPFAM" id="SSF51445">
    <property type="entry name" value="(Trans)glycosidases"/>
    <property type="match status" value="1"/>
</dbReference>
<protein>
    <recommendedName>
        <fullName evidence="12">Exo-1,3-beta-glucanase D</fullName>
    </recommendedName>
</protein>
<evidence type="ECO:0000256" key="5">
    <source>
        <dbReference type="ARBA" id="ARBA00022968"/>
    </source>
</evidence>
<evidence type="ECO:0000313" key="15">
    <source>
        <dbReference type="EMBL" id="MBB4034356.1"/>
    </source>
</evidence>
<evidence type="ECO:0000256" key="6">
    <source>
        <dbReference type="ARBA" id="ARBA00022989"/>
    </source>
</evidence>
<evidence type="ECO:0000256" key="2">
    <source>
        <dbReference type="ARBA" id="ARBA00022475"/>
    </source>
</evidence>
<dbReference type="GO" id="GO:0005886">
    <property type="term" value="C:plasma membrane"/>
    <property type="evidence" value="ECO:0007669"/>
    <property type="project" value="UniProtKB-SubCell"/>
</dbReference>
<evidence type="ECO:0000259" key="14">
    <source>
        <dbReference type="Pfam" id="PF00150"/>
    </source>
</evidence>
<dbReference type="PANTHER" id="PTHR31297:SF34">
    <property type="entry name" value="GLUCAN 1,3-BETA-GLUCOSIDASE 2"/>
    <property type="match status" value="1"/>
</dbReference>
<dbReference type="InterPro" id="IPR017853">
    <property type="entry name" value="GH"/>
</dbReference>
<keyword evidence="16" id="KW-1185">Reference proteome</keyword>
<sequence length="414" mass="48223">MKKTTIFLFLSIILLSCQTKKKGGTAARFLRVDGPNLIKPNGEKFFIQGINLGNWLNPEGYMFLFEAEAASYRQINEAFCELLGPDFTREFWKEFKKNYITEDDIKYIKQTGMNSIRIPFHYKLFTNEDYMNLDSSHNGFELIDQVVEWCRQQGLYVILDMHDAPGGQTGDNIDDSYGYPWLIESESCKQQLCDIWKNIAGHYANDTIILGYDLLNEPVAHYFVKDYPHLNDSLESVYKRCVEAIRTVDKNHIVLLGGAQWNSNFSIFKDSKFDDNLMYTCHRYWCDTLQADIQDFVAFRDSVNLPMYMGETGENTDQWIAGWTRLMERNNIGWHYWPYKKMVPKSCMVTIPTPDNWDLIVEYTKKDRGTFAKIREARPDQAAVRKAMTDLLENMKFNNCIKNEGYISALGMKP</sequence>
<dbReference type="GO" id="GO:0009986">
    <property type="term" value="C:cell surface"/>
    <property type="evidence" value="ECO:0007669"/>
    <property type="project" value="TreeGrafter"/>
</dbReference>
<reference evidence="15 16" key="1">
    <citation type="submission" date="2020-08" db="EMBL/GenBank/DDBJ databases">
        <title>Genomic Encyclopedia of Type Strains, Phase IV (KMG-IV): sequencing the most valuable type-strain genomes for metagenomic binning, comparative biology and taxonomic classification.</title>
        <authorList>
            <person name="Goeker M."/>
        </authorList>
    </citation>
    <scope>NUCLEOTIDE SEQUENCE [LARGE SCALE GENOMIC DNA]</scope>
    <source>
        <strain evidence="15 16">DSM 104969</strain>
    </source>
</reference>
<dbReference type="Pfam" id="PF00150">
    <property type="entry name" value="Cellulase"/>
    <property type="match status" value="1"/>
</dbReference>
<dbReference type="GO" id="GO:0071555">
    <property type="term" value="P:cell wall organization"/>
    <property type="evidence" value="ECO:0007669"/>
    <property type="project" value="UniProtKB-KW"/>
</dbReference>
<evidence type="ECO:0000256" key="9">
    <source>
        <dbReference type="ARBA" id="ARBA00023295"/>
    </source>
</evidence>
<evidence type="ECO:0000256" key="13">
    <source>
        <dbReference type="RuleBase" id="RU361153"/>
    </source>
</evidence>
<keyword evidence="5" id="KW-0735">Signal-anchor</keyword>
<evidence type="ECO:0000256" key="4">
    <source>
        <dbReference type="ARBA" id="ARBA00022801"/>
    </source>
</evidence>
<keyword evidence="2" id="KW-1003">Cell membrane</keyword>
<keyword evidence="4 13" id="KW-0378">Hydrolase</keyword>
<dbReference type="PROSITE" id="PS51257">
    <property type="entry name" value="PROKAR_LIPOPROTEIN"/>
    <property type="match status" value="1"/>
</dbReference>
<evidence type="ECO:0000256" key="11">
    <source>
        <dbReference type="ARBA" id="ARBA00037126"/>
    </source>
</evidence>
<dbReference type="PANTHER" id="PTHR31297">
    <property type="entry name" value="GLUCAN ENDO-1,6-BETA-GLUCOSIDASE B"/>
    <property type="match status" value="1"/>
</dbReference>
<comment type="function">
    <text evidence="11">Glucosidase involved in the degradation of cellulosic biomass. Active on lichenan.</text>
</comment>
<proteinExistence type="inferred from homology"/>
<keyword evidence="7" id="KW-0472">Membrane</keyword>
<evidence type="ECO:0000256" key="7">
    <source>
        <dbReference type="ARBA" id="ARBA00023136"/>
    </source>
</evidence>
<dbReference type="EMBL" id="JACIEP010000001">
    <property type="protein sequence ID" value="MBB4034356.1"/>
    <property type="molecule type" value="Genomic_DNA"/>
</dbReference>
<dbReference type="Gene3D" id="3.20.20.80">
    <property type="entry name" value="Glycosidases"/>
    <property type="match status" value="1"/>
</dbReference>
<evidence type="ECO:0000256" key="1">
    <source>
        <dbReference type="ARBA" id="ARBA00004401"/>
    </source>
</evidence>
<evidence type="ECO:0000313" key="16">
    <source>
        <dbReference type="Proteomes" id="UP000555103"/>
    </source>
</evidence>
<accession>A0A840CGL9</accession>
<comment type="similarity">
    <text evidence="13">Belongs to the glycosyl hydrolase 5 (cellulase A) family.</text>
</comment>
<keyword evidence="10" id="KW-0961">Cell wall biogenesis/degradation</keyword>
<keyword evidence="3" id="KW-0812">Transmembrane</keyword>
<dbReference type="InterPro" id="IPR050386">
    <property type="entry name" value="Glycosyl_hydrolase_5"/>
</dbReference>
<evidence type="ECO:0000256" key="10">
    <source>
        <dbReference type="ARBA" id="ARBA00023316"/>
    </source>
</evidence>